<dbReference type="InterPro" id="IPR005818">
    <property type="entry name" value="Histone_H1/H5_H15"/>
</dbReference>
<dbReference type="InterPro" id="IPR036388">
    <property type="entry name" value="WH-like_DNA-bd_sf"/>
</dbReference>
<evidence type="ECO:0000313" key="4">
    <source>
        <dbReference type="Proteomes" id="UP001448207"/>
    </source>
</evidence>
<name>A0ABR3BD78_PHYBL</name>
<proteinExistence type="predicted"/>
<evidence type="ECO:0000259" key="2">
    <source>
        <dbReference type="PROSITE" id="PS51504"/>
    </source>
</evidence>
<feature type="domain" description="H15" evidence="2">
    <location>
        <begin position="1"/>
        <end position="59"/>
    </location>
</feature>
<dbReference type="SMART" id="SM00526">
    <property type="entry name" value="H15"/>
    <property type="match status" value="1"/>
</dbReference>
<dbReference type="PROSITE" id="PS51504">
    <property type="entry name" value="H15"/>
    <property type="match status" value="1"/>
</dbReference>
<organism evidence="3 4">
    <name type="scientific">Phycomyces blakesleeanus</name>
    <dbReference type="NCBI Taxonomy" id="4837"/>
    <lineage>
        <taxon>Eukaryota</taxon>
        <taxon>Fungi</taxon>
        <taxon>Fungi incertae sedis</taxon>
        <taxon>Mucoromycota</taxon>
        <taxon>Mucoromycotina</taxon>
        <taxon>Mucoromycetes</taxon>
        <taxon>Mucorales</taxon>
        <taxon>Phycomycetaceae</taxon>
        <taxon>Phycomyces</taxon>
    </lineage>
</organism>
<dbReference type="SUPFAM" id="SSF46785">
    <property type="entry name" value="Winged helix' DNA-binding domain"/>
    <property type="match status" value="1"/>
</dbReference>
<accession>A0ABR3BD78</accession>
<dbReference type="InterPro" id="IPR036390">
    <property type="entry name" value="WH_DNA-bd_sf"/>
</dbReference>
<comment type="caution">
    <text evidence="3">The sequence shown here is derived from an EMBL/GenBank/DDBJ whole genome shotgun (WGS) entry which is preliminary data.</text>
</comment>
<evidence type="ECO:0000313" key="3">
    <source>
        <dbReference type="EMBL" id="KAL0096806.1"/>
    </source>
</evidence>
<dbReference type="Pfam" id="PF00538">
    <property type="entry name" value="Linker_histone"/>
    <property type="match status" value="1"/>
</dbReference>
<evidence type="ECO:0000256" key="1">
    <source>
        <dbReference type="ARBA" id="ARBA00020833"/>
    </source>
</evidence>
<dbReference type="CDD" id="cd00073">
    <property type="entry name" value="H15"/>
    <property type="match status" value="1"/>
</dbReference>
<sequence length="59" mass="6478">MIKAAIINLKERTGSSRQAIKKYITSNYLISPSSHFDSQISAAIKRGAEKKLFALPKGV</sequence>
<dbReference type="EMBL" id="JBCLYO010000001">
    <property type="protein sequence ID" value="KAL0096806.1"/>
    <property type="molecule type" value="Genomic_DNA"/>
</dbReference>
<protein>
    <recommendedName>
        <fullName evidence="1">Histone H1</fullName>
    </recommendedName>
</protein>
<dbReference type="Gene3D" id="1.10.10.10">
    <property type="entry name" value="Winged helix-like DNA-binding domain superfamily/Winged helix DNA-binding domain"/>
    <property type="match status" value="1"/>
</dbReference>
<gene>
    <name evidence="3" type="ORF">J3Q64DRAFT_1709474</name>
</gene>
<keyword evidence="4" id="KW-1185">Reference proteome</keyword>
<reference evidence="3 4" key="1">
    <citation type="submission" date="2024-04" db="EMBL/GenBank/DDBJ databases">
        <title>Symmetric and asymmetric DNA N6-adenine methylation regulates different biological responses in Mucorales.</title>
        <authorList>
            <consortium name="Lawrence Berkeley National Laboratory"/>
            <person name="Lax C."/>
            <person name="Mondo S.J."/>
            <person name="Osorio-Concepcion M."/>
            <person name="Muszewska A."/>
            <person name="Corrochano-Luque M."/>
            <person name="Gutierrez G."/>
            <person name="Riley R."/>
            <person name="Lipzen A."/>
            <person name="Guo J."/>
            <person name="Hundley H."/>
            <person name="Amirebrahimi M."/>
            <person name="Ng V."/>
            <person name="Lorenzo-Gutierrez D."/>
            <person name="Binder U."/>
            <person name="Yang J."/>
            <person name="Song Y."/>
            <person name="Canovas D."/>
            <person name="Navarro E."/>
            <person name="Freitag M."/>
            <person name="Gabaldon T."/>
            <person name="Grigoriev I.V."/>
            <person name="Corrochano L.M."/>
            <person name="Nicolas F.E."/>
            <person name="Garre V."/>
        </authorList>
    </citation>
    <scope>NUCLEOTIDE SEQUENCE [LARGE SCALE GENOMIC DNA]</scope>
    <source>
        <strain evidence="3 4">L51</strain>
    </source>
</reference>
<dbReference type="Proteomes" id="UP001448207">
    <property type="component" value="Unassembled WGS sequence"/>
</dbReference>